<comment type="caution">
    <text evidence="4">The sequence shown here is derived from an EMBL/GenBank/DDBJ whole genome shotgun (WGS) entry which is preliminary data.</text>
</comment>
<reference evidence="4 5" key="1">
    <citation type="submission" date="2024-01" db="EMBL/GenBank/DDBJ databases">
        <title>Unpublished Manusciprt.</title>
        <authorList>
            <person name="Duman M."/>
            <person name="Valdes E.G."/>
            <person name="Ajmi N."/>
            <person name="Altun S."/>
            <person name="Saticioglu I.B."/>
        </authorList>
    </citation>
    <scope>NUCLEOTIDE SEQUENCE [LARGE SCALE GENOMIC DNA]</scope>
    <source>
        <strain evidence="4 5">148P</strain>
    </source>
</reference>
<evidence type="ECO:0000313" key="5">
    <source>
        <dbReference type="Proteomes" id="UP001335100"/>
    </source>
</evidence>
<dbReference type="Gene3D" id="1.10.287.110">
    <property type="entry name" value="DnaJ domain"/>
    <property type="match status" value="1"/>
</dbReference>
<protein>
    <submittedName>
        <fullName evidence="4">J domain-containing protein</fullName>
    </submittedName>
</protein>
<feature type="domain" description="J" evidence="3">
    <location>
        <begin position="2"/>
        <end position="62"/>
    </location>
</feature>
<keyword evidence="1" id="KW-0143">Chaperone</keyword>
<keyword evidence="5" id="KW-1185">Reference proteome</keyword>
<organism evidence="4 5">
    <name type="scientific">Pseudomonas ulcerans</name>
    <dbReference type="NCBI Taxonomy" id="3115852"/>
    <lineage>
        <taxon>Bacteria</taxon>
        <taxon>Pseudomonadati</taxon>
        <taxon>Pseudomonadota</taxon>
        <taxon>Gammaproteobacteria</taxon>
        <taxon>Pseudomonadales</taxon>
        <taxon>Pseudomonadaceae</taxon>
        <taxon>Pseudomonas</taxon>
    </lineage>
</organism>
<evidence type="ECO:0000256" key="2">
    <source>
        <dbReference type="SAM" id="Phobius"/>
    </source>
</evidence>
<dbReference type="Proteomes" id="UP001335100">
    <property type="component" value="Unassembled WGS sequence"/>
</dbReference>
<dbReference type="CDD" id="cd06257">
    <property type="entry name" value="DnaJ"/>
    <property type="match status" value="1"/>
</dbReference>
<proteinExistence type="predicted"/>
<feature type="transmembrane region" description="Helical" evidence="2">
    <location>
        <begin position="280"/>
        <end position="297"/>
    </location>
</feature>
<name>A0ABU7HUD5_9PSED</name>
<feature type="transmembrane region" description="Helical" evidence="2">
    <location>
        <begin position="363"/>
        <end position="384"/>
    </location>
</feature>
<evidence type="ECO:0000259" key="3">
    <source>
        <dbReference type="PROSITE" id="PS50076"/>
    </source>
</evidence>
<keyword evidence="2" id="KW-0812">Transmembrane</keyword>
<sequence length="432" mass="49683">MDAWEVLGLEADADERAIKRAYARLLKVHRPDEDAEAFQRLREAYESALGEARWRAEYENEDEGDTAQPLLAEAAVVQEEAPPSASLAATAATEVQADYLLSAVPEPEISMTLIRQWLEEGRERQLMEVLPGLLNSEALLSFDRRQQFEERLLELLEHGEHWSPALFERISQLLGWDDARGHLPCEPWRWHRLLDRCKAVAELEGLRRDLDGPRPERALSFVFNDLDDLRRRRLADRFTESEWQHCLRVSDQVESQSQTLCARLGLDVQEGWRRWLPRSLGPLFVYIWLMYGTVMLLQDDPAKWRWTTIDVVLRLFFSLFGGAVCIGVYSVIFRFATWLVSVDIPLSRALLPAGLYRRGAGLLVLRHVLPVVVLAVGAASMLATQPWWERAVPFVLLAFSLYLTDATLRDRVPRPWSRVYLALTRPTQETGW</sequence>
<dbReference type="EMBL" id="JAZDQJ010000021">
    <property type="protein sequence ID" value="MEE1935126.1"/>
    <property type="molecule type" value="Genomic_DNA"/>
</dbReference>
<gene>
    <name evidence="4" type="ORF">V0R50_17995</name>
</gene>
<dbReference type="SMART" id="SM00271">
    <property type="entry name" value="DnaJ"/>
    <property type="match status" value="1"/>
</dbReference>
<feature type="transmembrane region" description="Helical" evidence="2">
    <location>
        <begin position="317"/>
        <end position="342"/>
    </location>
</feature>
<dbReference type="InterPro" id="IPR036869">
    <property type="entry name" value="J_dom_sf"/>
</dbReference>
<dbReference type="SUPFAM" id="SSF46565">
    <property type="entry name" value="Chaperone J-domain"/>
    <property type="match status" value="1"/>
</dbReference>
<dbReference type="PROSITE" id="PS50076">
    <property type="entry name" value="DNAJ_2"/>
    <property type="match status" value="1"/>
</dbReference>
<dbReference type="InterPro" id="IPR001623">
    <property type="entry name" value="DnaJ_domain"/>
</dbReference>
<accession>A0ABU7HUD5</accession>
<keyword evidence="2" id="KW-1133">Transmembrane helix</keyword>
<dbReference type="Pfam" id="PF00226">
    <property type="entry name" value="DnaJ"/>
    <property type="match status" value="1"/>
</dbReference>
<evidence type="ECO:0000313" key="4">
    <source>
        <dbReference type="EMBL" id="MEE1935126.1"/>
    </source>
</evidence>
<evidence type="ECO:0000256" key="1">
    <source>
        <dbReference type="ARBA" id="ARBA00023186"/>
    </source>
</evidence>
<keyword evidence="2" id="KW-0472">Membrane</keyword>
<dbReference type="RefSeq" id="WP_330075880.1">
    <property type="nucleotide sequence ID" value="NZ_JAZDQJ010000021.1"/>
</dbReference>